<feature type="signal peptide" evidence="1">
    <location>
        <begin position="1"/>
        <end position="27"/>
    </location>
</feature>
<name>A0ABY8XAU7_9BACL</name>
<keyword evidence="3" id="KW-1185">Reference proteome</keyword>
<dbReference type="EMBL" id="CP127162">
    <property type="protein sequence ID" value="WIV21248.1"/>
    <property type="molecule type" value="Genomic_DNA"/>
</dbReference>
<evidence type="ECO:0000313" key="2">
    <source>
        <dbReference type="EMBL" id="WIV21248.1"/>
    </source>
</evidence>
<proteinExistence type="predicted"/>
<organism evidence="2 3">
    <name type="scientific">Paenibacillus polygoni</name>
    <dbReference type="NCBI Taxonomy" id="3050112"/>
    <lineage>
        <taxon>Bacteria</taxon>
        <taxon>Bacillati</taxon>
        <taxon>Bacillota</taxon>
        <taxon>Bacilli</taxon>
        <taxon>Bacillales</taxon>
        <taxon>Paenibacillaceae</taxon>
        <taxon>Paenibacillus</taxon>
    </lineage>
</organism>
<evidence type="ECO:0008006" key="4">
    <source>
        <dbReference type="Google" id="ProtNLM"/>
    </source>
</evidence>
<evidence type="ECO:0000256" key="1">
    <source>
        <dbReference type="SAM" id="SignalP"/>
    </source>
</evidence>
<feature type="chain" id="PRO_5045229955" description="Lipoprotein" evidence="1">
    <location>
        <begin position="28"/>
        <end position="127"/>
    </location>
</feature>
<accession>A0ABY8XAU7</accession>
<dbReference type="PROSITE" id="PS51257">
    <property type="entry name" value="PROKAR_LIPOPROTEIN"/>
    <property type="match status" value="1"/>
</dbReference>
<sequence length="127" mass="14252">MKRKILISITTVLYLSILIACQSNQNAEPNDIGNQIERNLVSIMDNNSALVSSNPAAYIQDNQNLYDEILASGDKGLEFLLNELKNSKEDGLKEWIMAKACQDILKDENQVGGWSTGKEWLTKYESL</sequence>
<protein>
    <recommendedName>
        <fullName evidence="4">Lipoprotein</fullName>
    </recommendedName>
</protein>
<dbReference type="RefSeq" id="WP_285748818.1">
    <property type="nucleotide sequence ID" value="NZ_CP127162.1"/>
</dbReference>
<dbReference type="Proteomes" id="UP001236415">
    <property type="component" value="Chromosome"/>
</dbReference>
<reference evidence="2 3" key="1">
    <citation type="submission" date="2023-06" db="EMBL/GenBank/DDBJ databases">
        <title>Paenibacillus polygonum sp. nov., an endophytic bacterium, isolated from Polygonum lapathifolium L. in Nanji Wetland National Nature Reserve, South of Poyang Lake, Jiangxi Province, China.</title>
        <authorList>
            <person name="Yu Z."/>
        </authorList>
    </citation>
    <scope>NUCLEOTIDE SEQUENCE [LARGE SCALE GENOMIC DNA]</scope>
    <source>
        <strain evidence="2 3">C31</strain>
    </source>
</reference>
<gene>
    <name evidence="2" type="ORF">QPK24_11485</name>
</gene>
<evidence type="ECO:0000313" key="3">
    <source>
        <dbReference type="Proteomes" id="UP001236415"/>
    </source>
</evidence>
<keyword evidence="1" id="KW-0732">Signal</keyword>